<accession>A0AAN9JZW5</accession>
<gene>
    <name evidence="2" type="ORF">VNO77_42004</name>
</gene>
<sequence length="118" mass="13802">MRMHNARNIHNARRSQDNKVWDPAEPEKKRRGNRVYYEGIQRELLTWKFLLVLEFTTFPLSLDQSRPMPPHPTSGLSMTNGTRRCNVWREAKGGKENVLFIPSSFRLLSLPLHVGRSM</sequence>
<reference evidence="2 3" key="1">
    <citation type="submission" date="2024-01" db="EMBL/GenBank/DDBJ databases">
        <title>The genomes of 5 underutilized Papilionoideae crops provide insights into root nodulation and disease resistanc.</title>
        <authorList>
            <person name="Jiang F."/>
        </authorList>
    </citation>
    <scope>NUCLEOTIDE SEQUENCE [LARGE SCALE GENOMIC DNA]</scope>
    <source>
        <strain evidence="2">LVBAO_FW01</strain>
        <tissue evidence="2">Leaves</tissue>
    </source>
</reference>
<name>A0AAN9JZW5_CANGL</name>
<evidence type="ECO:0000256" key="1">
    <source>
        <dbReference type="SAM" id="MobiDB-lite"/>
    </source>
</evidence>
<organism evidence="2 3">
    <name type="scientific">Canavalia gladiata</name>
    <name type="common">Sword bean</name>
    <name type="synonym">Dolichos gladiatus</name>
    <dbReference type="NCBI Taxonomy" id="3824"/>
    <lineage>
        <taxon>Eukaryota</taxon>
        <taxon>Viridiplantae</taxon>
        <taxon>Streptophyta</taxon>
        <taxon>Embryophyta</taxon>
        <taxon>Tracheophyta</taxon>
        <taxon>Spermatophyta</taxon>
        <taxon>Magnoliopsida</taxon>
        <taxon>eudicotyledons</taxon>
        <taxon>Gunneridae</taxon>
        <taxon>Pentapetalae</taxon>
        <taxon>rosids</taxon>
        <taxon>fabids</taxon>
        <taxon>Fabales</taxon>
        <taxon>Fabaceae</taxon>
        <taxon>Papilionoideae</taxon>
        <taxon>50 kb inversion clade</taxon>
        <taxon>NPAAA clade</taxon>
        <taxon>indigoferoid/millettioid clade</taxon>
        <taxon>Phaseoleae</taxon>
        <taxon>Canavalia</taxon>
    </lineage>
</organism>
<feature type="compositionally biased region" description="Basic and acidic residues" evidence="1">
    <location>
        <begin position="14"/>
        <end position="28"/>
    </location>
</feature>
<proteinExistence type="predicted"/>
<feature type="region of interest" description="Disordered" evidence="1">
    <location>
        <begin position="1"/>
        <end position="29"/>
    </location>
</feature>
<keyword evidence="3" id="KW-1185">Reference proteome</keyword>
<evidence type="ECO:0000313" key="3">
    <source>
        <dbReference type="Proteomes" id="UP001367508"/>
    </source>
</evidence>
<evidence type="ECO:0000313" key="2">
    <source>
        <dbReference type="EMBL" id="KAK7308400.1"/>
    </source>
</evidence>
<feature type="compositionally biased region" description="Basic residues" evidence="1">
    <location>
        <begin position="1"/>
        <end position="13"/>
    </location>
</feature>
<comment type="caution">
    <text evidence="2">The sequence shown here is derived from an EMBL/GenBank/DDBJ whole genome shotgun (WGS) entry which is preliminary data.</text>
</comment>
<dbReference type="Proteomes" id="UP001367508">
    <property type="component" value="Unassembled WGS sequence"/>
</dbReference>
<protein>
    <submittedName>
        <fullName evidence="2">Uncharacterized protein</fullName>
    </submittedName>
</protein>
<dbReference type="EMBL" id="JAYMYQ010000010">
    <property type="protein sequence ID" value="KAK7308400.1"/>
    <property type="molecule type" value="Genomic_DNA"/>
</dbReference>
<dbReference type="AlphaFoldDB" id="A0AAN9JZW5"/>